<reference evidence="3" key="1">
    <citation type="submission" date="2021-09" db="EMBL/GenBank/DDBJ databases">
        <authorList>
            <consortium name="AG Swart"/>
            <person name="Singh M."/>
            <person name="Singh A."/>
            <person name="Seah K."/>
            <person name="Emmerich C."/>
        </authorList>
    </citation>
    <scope>NUCLEOTIDE SEQUENCE</scope>
    <source>
        <strain evidence="3">ATCC30299</strain>
    </source>
</reference>
<dbReference type="EMBL" id="CAJZBQ010000009">
    <property type="protein sequence ID" value="CAG9312814.1"/>
    <property type="molecule type" value="Genomic_DNA"/>
</dbReference>
<organism evidence="3 4">
    <name type="scientific">Blepharisma stoltei</name>
    <dbReference type="NCBI Taxonomy" id="1481888"/>
    <lineage>
        <taxon>Eukaryota</taxon>
        <taxon>Sar</taxon>
        <taxon>Alveolata</taxon>
        <taxon>Ciliophora</taxon>
        <taxon>Postciliodesmatophora</taxon>
        <taxon>Heterotrichea</taxon>
        <taxon>Heterotrichida</taxon>
        <taxon>Blepharismidae</taxon>
        <taxon>Blepharisma</taxon>
    </lineage>
</organism>
<evidence type="ECO:0000313" key="3">
    <source>
        <dbReference type="EMBL" id="CAG9312814.1"/>
    </source>
</evidence>
<evidence type="ECO:0000256" key="1">
    <source>
        <dbReference type="SAM" id="Coils"/>
    </source>
</evidence>
<name>A0AAU9ICW4_9CILI</name>
<keyword evidence="1" id="KW-0175">Coiled coil</keyword>
<proteinExistence type="predicted"/>
<gene>
    <name evidence="3" type="ORF">BSTOLATCC_MIC7606</name>
</gene>
<protein>
    <submittedName>
        <fullName evidence="3">Uncharacterized protein</fullName>
    </submittedName>
</protein>
<feature type="region of interest" description="Disordered" evidence="2">
    <location>
        <begin position="1"/>
        <end position="23"/>
    </location>
</feature>
<dbReference type="AlphaFoldDB" id="A0AAU9ICW4"/>
<feature type="coiled-coil region" evidence="1">
    <location>
        <begin position="56"/>
        <end position="158"/>
    </location>
</feature>
<feature type="compositionally biased region" description="Polar residues" evidence="2">
    <location>
        <begin position="1"/>
        <end position="13"/>
    </location>
</feature>
<accession>A0AAU9ICW4</accession>
<sequence length="164" mass="18647">MSLSQNHMRSYSGSFRPGNGFEENASAKTQMMNTQGSMASLMGQTASGSASLKGKLLGLEEMIRSITEEMNFHKKEVQILRSEKDTLENVLNMKINDVRKSLMSEINRVEEEMKRHFSHQKAENSRLQQQITQLKGEKTALQQQLLALQRRIKELESQIGSEES</sequence>
<evidence type="ECO:0000313" key="4">
    <source>
        <dbReference type="Proteomes" id="UP001162131"/>
    </source>
</evidence>
<dbReference type="Proteomes" id="UP001162131">
    <property type="component" value="Unassembled WGS sequence"/>
</dbReference>
<evidence type="ECO:0000256" key="2">
    <source>
        <dbReference type="SAM" id="MobiDB-lite"/>
    </source>
</evidence>
<comment type="caution">
    <text evidence="3">The sequence shown here is derived from an EMBL/GenBank/DDBJ whole genome shotgun (WGS) entry which is preliminary data.</text>
</comment>
<keyword evidence="4" id="KW-1185">Reference proteome</keyword>